<evidence type="ECO:0000313" key="2">
    <source>
        <dbReference type="Proteomes" id="UP000265703"/>
    </source>
</evidence>
<accession>A0A397SMI1</accession>
<dbReference type="EMBL" id="QKYT01000434">
    <property type="protein sequence ID" value="RIA85295.1"/>
    <property type="molecule type" value="Genomic_DNA"/>
</dbReference>
<proteinExistence type="predicted"/>
<organism evidence="1 2">
    <name type="scientific">Glomus cerebriforme</name>
    <dbReference type="NCBI Taxonomy" id="658196"/>
    <lineage>
        <taxon>Eukaryota</taxon>
        <taxon>Fungi</taxon>
        <taxon>Fungi incertae sedis</taxon>
        <taxon>Mucoromycota</taxon>
        <taxon>Glomeromycotina</taxon>
        <taxon>Glomeromycetes</taxon>
        <taxon>Glomerales</taxon>
        <taxon>Glomeraceae</taxon>
        <taxon>Glomus</taxon>
    </lineage>
</organism>
<dbReference type="Proteomes" id="UP000265703">
    <property type="component" value="Unassembled WGS sequence"/>
</dbReference>
<dbReference type="OrthoDB" id="2386437at2759"/>
<name>A0A397SMI1_9GLOM</name>
<comment type="caution">
    <text evidence="1">The sequence shown here is derived from an EMBL/GenBank/DDBJ whole genome shotgun (WGS) entry which is preliminary data.</text>
</comment>
<reference evidence="1 2" key="1">
    <citation type="submission" date="2018-06" db="EMBL/GenBank/DDBJ databases">
        <title>Comparative genomics reveals the genomic features of Rhizophagus irregularis, R. cerebriforme, R. diaphanum and Gigaspora rosea, and their symbiotic lifestyle signature.</title>
        <authorList>
            <person name="Morin E."/>
            <person name="San Clemente H."/>
            <person name="Chen E.C.H."/>
            <person name="De La Providencia I."/>
            <person name="Hainaut M."/>
            <person name="Kuo A."/>
            <person name="Kohler A."/>
            <person name="Murat C."/>
            <person name="Tang N."/>
            <person name="Roy S."/>
            <person name="Loubradou J."/>
            <person name="Henrissat B."/>
            <person name="Grigoriev I.V."/>
            <person name="Corradi N."/>
            <person name="Roux C."/>
            <person name="Martin F.M."/>
        </authorList>
    </citation>
    <scope>NUCLEOTIDE SEQUENCE [LARGE SCALE GENOMIC DNA]</scope>
    <source>
        <strain evidence="1 2">DAOM 227022</strain>
    </source>
</reference>
<gene>
    <name evidence="1" type="ORF">C1645_741675</name>
</gene>
<evidence type="ECO:0000313" key="1">
    <source>
        <dbReference type="EMBL" id="RIA85295.1"/>
    </source>
</evidence>
<sequence length="102" mass="11632">MVKLRDQVFQYIDFEPNKIRHPITEEDRQIFHKIISEQEEMGDIVMDDYRFLLQHEHNGAVADKDTTSAPSTEIIWNKGLGGGEVSTSLCEALLGSFFDSNS</sequence>
<keyword evidence="2" id="KW-1185">Reference proteome</keyword>
<protein>
    <submittedName>
        <fullName evidence="1">Uncharacterized protein</fullName>
    </submittedName>
</protein>
<dbReference type="AlphaFoldDB" id="A0A397SMI1"/>